<evidence type="ECO:0000313" key="2">
    <source>
        <dbReference type="EMBL" id="SHF80293.1"/>
    </source>
</evidence>
<protein>
    <submittedName>
        <fullName evidence="2">Uncharacterized protein</fullName>
    </submittedName>
</protein>
<organism evidence="2 4">
    <name type="scientific">Chryseobacterium vrystaatense</name>
    <dbReference type="NCBI Taxonomy" id="307480"/>
    <lineage>
        <taxon>Bacteria</taxon>
        <taxon>Pseudomonadati</taxon>
        <taxon>Bacteroidota</taxon>
        <taxon>Flavobacteriia</taxon>
        <taxon>Flavobacteriales</taxon>
        <taxon>Weeksellaceae</taxon>
        <taxon>Chryseobacterium group</taxon>
        <taxon>Chryseobacterium</taxon>
    </lineage>
</organism>
<reference evidence="4" key="2">
    <citation type="submission" date="2016-11" db="EMBL/GenBank/DDBJ databases">
        <authorList>
            <person name="Varghese N."/>
            <person name="Submissions S."/>
        </authorList>
    </citation>
    <scope>NUCLEOTIDE SEQUENCE [LARGE SCALE GENOMIC DNA]</scope>
    <source>
        <strain evidence="4">YR203</strain>
    </source>
</reference>
<dbReference type="RefSeq" id="WP_034744893.1">
    <property type="nucleotide sequence ID" value="NZ_FQVE01000003.1"/>
</dbReference>
<gene>
    <name evidence="1" type="ORF">IW16_13470</name>
    <name evidence="2" type="ORF">SAMN02787073_2962</name>
</gene>
<dbReference type="OrthoDB" id="882345at2"/>
<reference evidence="1 3" key="1">
    <citation type="submission" date="2014-07" db="EMBL/GenBank/DDBJ databases">
        <title>Genome of Chryseobacterium vrystaatense LMG 22846.</title>
        <authorList>
            <person name="Pipes S.E."/>
            <person name="Stropko S.J."/>
            <person name="Newman J.D."/>
        </authorList>
    </citation>
    <scope>NUCLEOTIDE SEQUENCE [LARGE SCALE GENOMIC DNA]</scope>
    <source>
        <strain evidence="1 3">LMG 22846</strain>
    </source>
</reference>
<evidence type="ECO:0000313" key="4">
    <source>
        <dbReference type="Proteomes" id="UP000184108"/>
    </source>
</evidence>
<dbReference type="Proteomes" id="UP000028719">
    <property type="component" value="Unassembled WGS sequence"/>
</dbReference>
<reference evidence="2" key="3">
    <citation type="submission" date="2016-11" db="EMBL/GenBank/DDBJ databases">
        <authorList>
            <person name="Jaros S."/>
            <person name="Januszkiewicz K."/>
            <person name="Wedrychowicz H."/>
        </authorList>
    </citation>
    <scope>NUCLEOTIDE SEQUENCE [LARGE SCALE GENOMIC DNA]</scope>
    <source>
        <strain evidence="2">YR203</strain>
    </source>
</reference>
<accession>A0A1M5ELW3</accession>
<dbReference type="AlphaFoldDB" id="A0A1M5ELW3"/>
<evidence type="ECO:0000313" key="1">
    <source>
        <dbReference type="EMBL" id="KFF25875.1"/>
    </source>
</evidence>
<dbReference type="EMBL" id="FQVE01000003">
    <property type="protein sequence ID" value="SHF80293.1"/>
    <property type="molecule type" value="Genomic_DNA"/>
</dbReference>
<keyword evidence="3" id="KW-1185">Reference proteome</keyword>
<proteinExistence type="predicted"/>
<dbReference type="EMBL" id="JPRI01000004">
    <property type="protein sequence ID" value="KFF25875.1"/>
    <property type="molecule type" value="Genomic_DNA"/>
</dbReference>
<evidence type="ECO:0000313" key="3">
    <source>
        <dbReference type="Proteomes" id="UP000028719"/>
    </source>
</evidence>
<dbReference type="Proteomes" id="UP000184108">
    <property type="component" value="Unassembled WGS sequence"/>
</dbReference>
<sequence>MDAQHSLITTEPFGYKIAVLVADQLQSGTILGYCHRDYCGMAMKVNENQQFLYGELYDGEDFHVPRIFETKEIFVAWLAAQSTESLARRDDAEFYRNNQVITRNRLMEFVGLSNDITL</sequence>
<name>A0A1M5ELW3_9FLAO</name>